<feature type="transmembrane region" description="Helical" evidence="7">
    <location>
        <begin position="686"/>
        <end position="716"/>
    </location>
</feature>
<feature type="transmembrane region" description="Helical" evidence="7">
    <location>
        <begin position="21"/>
        <end position="39"/>
    </location>
</feature>
<protein>
    <submittedName>
        <fullName evidence="10">SSD domain-containing protein</fullName>
    </submittedName>
</protein>
<dbReference type="Gene3D" id="1.20.1640.10">
    <property type="entry name" value="Multidrug efflux transporter AcrB transmembrane domain"/>
    <property type="match status" value="2"/>
</dbReference>
<evidence type="ECO:0000256" key="4">
    <source>
        <dbReference type="ARBA" id="ARBA00022989"/>
    </source>
</evidence>
<comment type="subcellular location">
    <subcellularLocation>
        <location evidence="1">Membrane</location>
        <topology evidence="1">Multi-pass membrane protein</topology>
    </subcellularLocation>
</comment>
<evidence type="ECO:0000256" key="6">
    <source>
        <dbReference type="ARBA" id="ARBA00023180"/>
    </source>
</evidence>
<evidence type="ECO:0000259" key="8">
    <source>
        <dbReference type="PROSITE" id="PS50156"/>
    </source>
</evidence>
<feature type="transmembrane region" description="Helical" evidence="7">
    <location>
        <begin position="349"/>
        <end position="370"/>
    </location>
</feature>
<keyword evidence="6" id="KW-0325">Glycoprotein</keyword>
<dbReference type="PANTHER" id="PTHR10796">
    <property type="entry name" value="PATCHED-RELATED"/>
    <property type="match status" value="1"/>
</dbReference>
<feature type="transmembrane region" description="Helical" evidence="7">
    <location>
        <begin position="420"/>
        <end position="449"/>
    </location>
</feature>
<dbReference type="Proteomes" id="UP000046392">
    <property type="component" value="Unplaced"/>
</dbReference>
<dbReference type="GO" id="GO:0006897">
    <property type="term" value="P:endocytosis"/>
    <property type="evidence" value="ECO:0007669"/>
    <property type="project" value="TreeGrafter"/>
</dbReference>
<evidence type="ECO:0000256" key="2">
    <source>
        <dbReference type="ARBA" id="ARBA00005585"/>
    </source>
</evidence>
<dbReference type="GO" id="GO:0030659">
    <property type="term" value="C:cytoplasmic vesicle membrane"/>
    <property type="evidence" value="ECO:0007669"/>
    <property type="project" value="TreeGrafter"/>
</dbReference>
<keyword evidence="3 7" id="KW-0812">Transmembrane</keyword>
<dbReference type="GO" id="GO:0005886">
    <property type="term" value="C:plasma membrane"/>
    <property type="evidence" value="ECO:0007669"/>
    <property type="project" value="TreeGrafter"/>
</dbReference>
<feature type="transmembrane region" description="Helical" evidence="7">
    <location>
        <begin position="799"/>
        <end position="822"/>
    </location>
</feature>
<keyword evidence="5 7" id="KW-0472">Membrane</keyword>
<evidence type="ECO:0000313" key="10">
    <source>
        <dbReference type="WBParaSite" id="SPAL_0000241600.1"/>
    </source>
</evidence>
<feature type="transmembrane region" description="Helical" evidence="7">
    <location>
        <begin position="290"/>
        <end position="311"/>
    </location>
</feature>
<proteinExistence type="inferred from homology"/>
<dbReference type="PROSITE" id="PS50156">
    <property type="entry name" value="SSD"/>
    <property type="match status" value="1"/>
</dbReference>
<evidence type="ECO:0000313" key="9">
    <source>
        <dbReference type="Proteomes" id="UP000046392"/>
    </source>
</evidence>
<dbReference type="AlphaFoldDB" id="A0A0N5B8P3"/>
<dbReference type="InterPro" id="IPR003392">
    <property type="entry name" value="PTHD_SSD"/>
</dbReference>
<organism evidence="9 10">
    <name type="scientific">Strongyloides papillosus</name>
    <name type="common">Intestinal threadworm</name>
    <dbReference type="NCBI Taxonomy" id="174720"/>
    <lineage>
        <taxon>Eukaryota</taxon>
        <taxon>Metazoa</taxon>
        <taxon>Ecdysozoa</taxon>
        <taxon>Nematoda</taxon>
        <taxon>Chromadorea</taxon>
        <taxon>Rhabditida</taxon>
        <taxon>Tylenchina</taxon>
        <taxon>Panagrolaimomorpha</taxon>
        <taxon>Strongyloidoidea</taxon>
        <taxon>Strongyloididae</taxon>
        <taxon>Strongyloides</taxon>
    </lineage>
</organism>
<evidence type="ECO:0000256" key="3">
    <source>
        <dbReference type="ARBA" id="ARBA00022692"/>
    </source>
</evidence>
<feature type="domain" description="SSD" evidence="8">
    <location>
        <begin position="290"/>
        <end position="448"/>
    </location>
</feature>
<dbReference type="PANTHER" id="PTHR10796:SF108">
    <property type="entry name" value="SSD DOMAIN-CONTAINING PROTEIN"/>
    <property type="match status" value="1"/>
</dbReference>
<keyword evidence="4 7" id="KW-1133">Transmembrane helix</keyword>
<feature type="transmembrane region" description="Helical" evidence="7">
    <location>
        <begin position="391"/>
        <end position="414"/>
    </location>
</feature>
<evidence type="ECO:0000256" key="7">
    <source>
        <dbReference type="SAM" id="Phobius"/>
    </source>
</evidence>
<feature type="transmembrane region" description="Helical" evidence="7">
    <location>
        <begin position="728"/>
        <end position="747"/>
    </location>
</feature>
<dbReference type="InterPro" id="IPR000731">
    <property type="entry name" value="SSD"/>
</dbReference>
<dbReference type="InterPro" id="IPR051697">
    <property type="entry name" value="Patched_domain-protein"/>
</dbReference>
<name>A0A0N5B8P3_STREA</name>
<dbReference type="SUPFAM" id="SSF82866">
    <property type="entry name" value="Multidrug efflux transporter AcrB transmembrane domain"/>
    <property type="match status" value="2"/>
</dbReference>
<evidence type="ECO:0000256" key="5">
    <source>
        <dbReference type="ARBA" id="ARBA00023136"/>
    </source>
</evidence>
<sequence>MDKFMKNNNQLIVNVVTKYPIKCIIFSLLTTIVFSISLLNAKIERDIRKSFSSTNSKADIELLRYLDFYGFKDVPKRAFLLIQAKDGGSILRSNILKKVLEIDSRITNIIEKEEIIKGDEINNSNKSTINMNSKHQQKKTTACYPLCNLNQPFHLFLKTLIPVLGKEIRLNTEGNGTQYNVDKTSDTLTYPHFKLMGNDIFIGLNLFGVVTSNEMFPNNRSNIISAETIILWYVSRSDTMKRVKEFKNITLQLFSESSLYKNQKNDNEIIYEIYGDEIANHEMVRGAIEATILMIIGFILLFGFVTFVFYAQIHPKKYVIYLVIGAILSPFLAAISAFGILVWLGNDLYVIMCVTPFMILAIGVDDAFILTSSFVNSSHIKDKKAKIEKTLASAGPSIAITSITNTVAFGIGFFTPAKQMSLFCLCTSIAVLLDYILTFTLFLPILVLISSTKVENQKKSTKKIGFIKKYVNFLSSLKGKLILIFTMAIIYLISSYHAFNIRQTFVPSKAFPSDSHLVTSLESIRKIFDSHFPVSIFFSNPPNISNVNEYQRFYEMINKIENLDETYGRNKSLLLLDKYEEFDRKTHQIYNFLGIVDNNYTLNYDNMKYFINNILKTERIKFDENNNKLLKLHITVMAKNMSEWSKRAKFYEKIRNILNAYSEFNGTIFDADSGVLDMILNVKSDLLGSITVSIISMGVICLFFIPNYVGIILIVISLTSICYSKLNIGKLVSNFIFLDLVGFLAWWGSDLDIITIVDVLIASGLSVDYTAHIAHFYFSSKGNYKERLTYALSEISLPMINAGLSTFLCMFPLIFIQTYSILAFAKTIFIVVGLGLIHGLFVLPVMLVLAPLGNESNENIIIDQDSIKISSIQPFISSEK</sequence>
<feature type="transmembrane region" description="Helical" evidence="7">
    <location>
        <begin position="318"/>
        <end position="343"/>
    </location>
</feature>
<dbReference type="GO" id="GO:0018996">
    <property type="term" value="P:molting cycle, collagen and cuticulin-based cuticle"/>
    <property type="evidence" value="ECO:0007669"/>
    <property type="project" value="TreeGrafter"/>
</dbReference>
<comment type="similarity">
    <text evidence="2">Belongs to the patched family.</text>
</comment>
<dbReference type="Pfam" id="PF02460">
    <property type="entry name" value="Patched"/>
    <property type="match status" value="1"/>
</dbReference>
<feature type="transmembrane region" description="Helical" evidence="7">
    <location>
        <begin position="753"/>
        <end position="778"/>
    </location>
</feature>
<dbReference type="WBParaSite" id="SPAL_0000241600.1">
    <property type="protein sequence ID" value="SPAL_0000241600.1"/>
    <property type="gene ID" value="SPAL_0000241600"/>
</dbReference>
<accession>A0A0N5B8P3</accession>
<evidence type="ECO:0000256" key="1">
    <source>
        <dbReference type="ARBA" id="ARBA00004141"/>
    </source>
</evidence>
<reference evidence="10" key="1">
    <citation type="submission" date="2017-02" db="UniProtKB">
        <authorList>
            <consortium name="WormBaseParasite"/>
        </authorList>
    </citation>
    <scope>IDENTIFICATION</scope>
</reference>
<feature type="transmembrane region" description="Helical" evidence="7">
    <location>
        <begin position="470"/>
        <end position="493"/>
    </location>
</feature>
<keyword evidence="9" id="KW-1185">Reference proteome</keyword>
<feature type="transmembrane region" description="Helical" evidence="7">
    <location>
        <begin position="828"/>
        <end position="850"/>
    </location>
</feature>